<keyword evidence="7" id="KW-1015">Disulfide bond</keyword>
<evidence type="ECO:0000256" key="4">
    <source>
        <dbReference type="ARBA" id="ARBA00022525"/>
    </source>
</evidence>
<keyword evidence="5 8" id="KW-0646">Protease inhibitor</keyword>
<evidence type="ECO:0000256" key="1">
    <source>
        <dbReference type="ARBA" id="ARBA00004613"/>
    </source>
</evidence>
<feature type="domain" description="Subtilisin inhibitor" evidence="10">
    <location>
        <begin position="39"/>
        <end position="124"/>
    </location>
</feature>
<feature type="signal peptide" evidence="9">
    <location>
        <begin position="1"/>
        <end position="30"/>
    </location>
</feature>
<proteinExistence type="inferred from homology"/>
<dbReference type="Proteomes" id="UP000629911">
    <property type="component" value="Unassembled WGS sequence"/>
</dbReference>
<dbReference type="PRINTS" id="PR00294">
    <property type="entry name" value="SSBTLNINHBTR"/>
</dbReference>
<organism evidence="11 12">
    <name type="scientific">Streptomyces variabilis</name>
    <dbReference type="NCBI Taxonomy" id="67372"/>
    <lineage>
        <taxon>Bacteria</taxon>
        <taxon>Bacillati</taxon>
        <taxon>Actinomycetota</taxon>
        <taxon>Actinomycetes</taxon>
        <taxon>Kitasatosporales</taxon>
        <taxon>Streptomycetaceae</taxon>
        <taxon>Streptomyces</taxon>
        <taxon>Streptomyces griseoincarnatus group</taxon>
    </lineage>
</organism>
<evidence type="ECO:0000313" key="11">
    <source>
        <dbReference type="EMBL" id="GGT33287.1"/>
    </source>
</evidence>
<evidence type="ECO:0000256" key="5">
    <source>
        <dbReference type="ARBA" id="ARBA00022690"/>
    </source>
</evidence>
<comment type="subunit">
    <text evidence="3">Homodimer.</text>
</comment>
<evidence type="ECO:0000313" key="12">
    <source>
        <dbReference type="Proteomes" id="UP000629911"/>
    </source>
</evidence>
<evidence type="ECO:0000256" key="9">
    <source>
        <dbReference type="SAM" id="SignalP"/>
    </source>
</evidence>
<dbReference type="EMBL" id="BMTZ01000001">
    <property type="protein sequence ID" value="GGT33287.1"/>
    <property type="molecule type" value="Genomic_DNA"/>
</dbReference>
<keyword evidence="12" id="KW-1185">Reference proteome</keyword>
<evidence type="ECO:0000256" key="2">
    <source>
        <dbReference type="ARBA" id="ARBA00010472"/>
    </source>
</evidence>
<evidence type="ECO:0000256" key="6">
    <source>
        <dbReference type="ARBA" id="ARBA00022900"/>
    </source>
</evidence>
<dbReference type="InterPro" id="IPR000691">
    <property type="entry name" value="Prot_inh_I16_SSI"/>
</dbReference>
<reference evidence="12" key="1">
    <citation type="journal article" date="2019" name="Int. J. Syst. Evol. Microbiol.">
        <title>The Global Catalogue of Microorganisms (GCM) 10K type strain sequencing project: providing services to taxonomists for standard genome sequencing and annotation.</title>
        <authorList>
            <consortium name="The Broad Institute Genomics Platform"/>
            <consortium name="The Broad Institute Genome Sequencing Center for Infectious Disease"/>
            <person name="Wu L."/>
            <person name="Ma J."/>
        </authorList>
    </citation>
    <scope>NUCLEOTIDE SEQUENCE [LARGE SCALE GENOMIC DNA]</scope>
    <source>
        <strain evidence="12">JCM 4422</strain>
    </source>
</reference>
<name>A0ABQ2TQP0_9ACTN</name>
<keyword evidence="6 8" id="KW-0722">Serine protease inhibitor</keyword>
<accession>A0ABQ2TQP0</accession>
<dbReference type="SUPFAM" id="SSF55399">
    <property type="entry name" value="Subtilisin inhibitor"/>
    <property type="match status" value="1"/>
</dbReference>
<dbReference type="InterPro" id="IPR036819">
    <property type="entry name" value="Subtilisin_inhibitor-like_sf"/>
</dbReference>
<dbReference type="RefSeq" id="WP_244789756.1">
    <property type="nucleotide sequence ID" value="NZ_BMTZ01000001.1"/>
</dbReference>
<dbReference type="InterPro" id="IPR023549">
    <property type="entry name" value="Subtilisin_inhibitor"/>
</dbReference>
<comment type="caution">
    <text evidence="11">The sequence shown here is derived from an EMBL/GenBank/DDBJ whole genome shotgun (WGS) entry which is preliminary data.</text>
</comment>
<dbReference type="InterPro" id="IPR020054">
    <property type="entry name" value="Prot_inh_SSI_I16_CS"/>
</dbReference>
<comment type="subcellular location">
    <subcellularLocation>
        <location evidence="1">Secreted</location>
    </subcellularLocation>
</comment>
<dbReference type="PROSITE" id="PS00999">
    <property type="entry name" value="SSI"/>
    <property type="match status" value="1"/>
</dbReference>
<comment type="similarity">
    <text evidence="2 8">Belongs to the protease inhibitor I16 (SSI) family.</text>
</comment>
<sequence length="141" mass="14262">MTHTSVKTVGAGLSAAALLVLAGATPAAHADTSPEPGNWLMLSVSHGEAPAAGAEGGTLLRCDPPGGGHPHAEEACAQLSAADGRITTLPAENTLCPMIHAPVTAHAEGVWRDRPVTWSETFPNTCALRAHTGALFALDGT</sequence>
<keyword evidence="4" id="KW-0964">Secreted</keyword>
<evidence type="ECO:0000256" key="8">
    <source>
        <dbReference type="RuleBase" id="RU003471"/>
    </source>
</evidence>
<feature type="chain" id="PRO_5046729535" description="Subtilisin inhibitor domain-containing protein" evidence="9">
    <location>
        <begin position="31"/>
        <end position="141"/>
    </location>
</feature>
<keyword evidence="9" id="KW-0732">Signal</keyword>
<evidence type="ECO:0000256" key="7">
    <source>
        <dbReference type="ARBA" id="ARBA00023157"/>
    </source>
</evidence>
<evidence type="ECO:0000256" key="3">
    <source>
        <dbReference type="ARBA" id="ARBA00011738"/>
    </source>
</evidence>
<dbReference type="Pfam" id="PF00720">
    <property type="entry name" value="SSI"/>
    <property type="match status" value="1"/>
</dbReference>
<evidence type="ECO:0000259" key="10">
    <source>
        <dbReference type="Pfam" id="PF00720"/>
    </source>
</evidence>
<protein>
    <recommendedName>
        <fullName evidence="10">Subtilisin inhibitor domain-containing protein</fullName>
    </recommendedName>
</protein>
<gene>
    <name evidence="11" type="ORF">GCM10010287_01840</name>
</gene>
<dbReference type="Gene3D" id="3.30.350.10">
    <property type="entry name" value="Subtilisin inhibitor-like"/>
    <property type="match status" value="1"/>
</dbReference>